<dbReference type="Proteomes" id="UP000265520">
    <property type="component" value="Unassembled WGS sequence"/>
</dbReference>
<evidence type="ECO:0000313" key="3">
    <source>
        <dbReference type="Proteomes" id="UP000265520"/>
    </source>
</evidence>
<name>A0A392VT43_9FABA</name>
<evidence type="ECO:0000313" key="2">
    <source>
        <dbReference type="EMBL" id="MCI90663.1"/>
    </source>
</evidence>
<reference evidence="2 3" key="1">
    <citation type="journal article" date="2018" name="Front. Plant Sci.">
        <title>Red Clover (Trifolium pratense) and Zigzag Clover (T. medium) - A Picture of Genomic Similarities and Differences.</title>
        <authorList>
            <person name="Dluhosova J."/>
            <person name="Istvanek J."/>
            <person name="Nedelnik J."/>
            <person name="Repkova J."/>
        </authorList>
    </citation>
    <scope>NUCLEOTIDE SEQUENCE [LARGE SCALE GENOMIC DNA]</scope>
    <source>
        <strain evidence="3">cv. 10/8</strain>
        <tissue evidence="2">Leaf</tissue>
    </source>
</reference>
<accession>A0A392VT43</accession>
<dbReference type="EMBL" id="LXQA011250651">
    <property type="protein sequence ID" value="MCI90663.1"/>
    <property type="molecule type" value="Genomic_DNA"/>
</dbReference>
<feature type="compositionally biased region" description="Basic and acidic residues" evidence="1">
    <location>
        <begin position="13"/>
        <end position="23"/>
    </location>
</feature>
<proteinExistence type="predicted"/>
<dbReference type="AlphaFoldDB" id="A0A392VT43"/>
<keyword evidence="3" id="KW-1185">Reference proteome</keyword>
<organism evidence="2 3">
    <name type="scientific">Trifolium medium</name>
    <dbReference type="NCBI Taxonomy" id="97028"/>
    <lineage>
        <taxon>Eukaryota</taxon>
        <taxon>Viridiplantae</taxon>
        <taxon>Streptophyta</taxon>
        <taxon>Embryophyta</taxon>
        <taxon>Tracheophyta</taxon>
        <taxon>Spermatophyta</taxon>
        <taxon>Magnoliopsida</taxon>
        <taxon>eudicotyledons</taxon>
        <taxon>Gunneridae</taxon>
        <taxon>Pentapetalae</taxon>
        <taxon>rosids</taxon>
        <taxon>fabids</taxon>
        <taxon>Fabales</taxon>
        <taxon>Fabaceae</taxon>
        <taxon>Papilionoideae</taxon>
        <taxon>50 kb inversion clade</taxon>
        <taxon>NPAAA clade</taxon>
        <taxon>Hologalegina</taxon>
        <taxon>IRL clade</taxon>
        <taxon>Trifolieae</taxon>
        <taxon>Trifolium</taxon>
    </lineage>
</organism>
<feature type="region of interest" description="Disordered" evidence="1">
    <location>
        <begin position="13"/>
        <end position="42"/>
    </location>
</feature>
<feature type="compositionally biased region" description="Gly residues" evidence="1">
    <location>
        <begin position="24"/>
        <end position="33"/>
    </location>
</feature>
<feature type="non-terminal residue" evidence="2">
    <location>
        <position position="1"/>
    </location>
</feature>
<sequence>RYLERGEVRERCTFRGRESEQGGRGRGVSGEGSGLEEFKSVS</sequence>
<protein>
    <submittedName>
        <fullName evidence="2">Uncharacterized protein</fullName>
    </submittedName>
</protein>
<evidence type="ECO:0000256" key="1">
    <source>
        <dbReference type="SAM" id="MobiDB-lite"/>
    </source>
</evidence>
<comment type="caution">
    <text evidence="2">The sequence shown here is derived from an EMBL/GenBank/DDBJ whole genome shotgun (WGS) entry which is preliminary data.</text>
</comment>